<evidence type="ECO:0000313" key="1">
    <source>
        <dbReference type="EMBL" id="KAF3542818.1"/>
    </source>
</evidence>
<protein>
    <submittedName>
        <fullName evidence="1">Uncharacterized protein</fullName>
    </submittedName>
</protein>
<keyword evidence="2" id="KW-1185">Reference proteome</keyword>
<sequence length="53" mass="5781">MAFSHYKVANHKSPKALESDFSQEKLAPAVAPRVQRLVEQHVAAPAWPVASIA</sequence>
<gene>
    <name evidence="1" type="ORF">DY000_02008423</name>
</gene>
<evidence type="ECO:0000313" key="2">
    <source>
        <dbReference type="Proteomes" id="UP000266723"/>
    </source>
</evidence>
<reference evidence="1 2" key="1">
    <citation type="journal article" date="2020" name="BMC Genomics">
        <title>Intraspecific diversification of the crop wild relative Brassica cretica Lam. using demographic model selection.</title>
        <authorList>
            <person name="Kioukis A."/>
            <person name="Michalopoulou V.A."/>
            <person name="Briers L."/>
            <person name="Pirintsos S."/>
            <person name="Studholme D.J."/>
            <person name="Pavlidis P."/>
            <person name="Sarris P.F."/>
        </authorList>
    </citation>
    <scope>NUCLEOTIDE SEQUENCE [LARGE SCALE GENOMIC DNA]</scope>
    <source>
        <strain evidence="2">cv. PFS-1207/04</strain>
    </source>
</reference>
<name>A0ABQ7BUS2_BRACR</name>
<dbReference type="Proteomes" id="UP000266723">
    <property type="component" value="Unassembled WGS sequence"/>
</dbReference>
<dbReference type="EMBL" id="QGKV02000832">
    <property type="protein sequence ID" value="KAF3542818.1"/>
    <property type="molecule type" value="Genomic_DNA"/>
</dbReference>
<proteinExistence type="predicted"/>
<organism evidence="1 2">
    <name type="scientific">Brassica cretica</name>
    <name type="common">Mustard</name>
    <dbReference type="NCBI Taxonomy" id="69181"/>
    <lineage>
        <taxon>Eukaryota</taxon>
        <taxon>Viridiplantae</taxon>
        <taxon>Streptophyta</taxon>
        <taxon>Embryophyta</taxon>
        <taxon>Tracheophyta</taxon>
        <taxon>Spermatophyta</taxon>
        <taxon>Magnoliopsida</taxon>
        <taxon>eudicotyledons</taxon>
        <taxon>Gunneridae</taxon>
        <taxon>Pentapetalae</taxon>
        <taxon>rosids</taxon>
        <taxon>malvids</taxon>
        <taxon>Brassicales</taxon>
        <taxon>Brassicaceae</taxon>
        <taxon>Brassiceae</taxon>
        <taxon>Brassica</taxon>
    </lineage>
</organism>
<comment type="caution">
    <text evidence="1">The sequence shown here is derived from an EMBL/GenBank/DDBJ whole genome shotgun (WGS) entry which is preliminary data.</text>
</comment>
<accession>A0ABQ7BUS2</accession>